<accession>A0A0A8ZZI9</accession>
<dbReference type="EMBL" id="GBRH01255745">
    <property type="protein sequence ID" value="JAD42150.1"/>
    <property type="molecule type" value="Transcribed_RNA"/>
</dbReference>
<protein>
    <submittedName>
        <fullName evidence="1">Uncharacterized protein</fullName>
    </submittedName>
</protein>
<name>A0A0A8ZZI9_ARUDO</name>
<reference evidence="1" key="2">
    <citation type="journal article" date="2015" name="Data Brief">
        <title>Shoot transcriptome of the giant reed, Arundo donax.</title>
        <authorList>
            <person name="Barrero R.A."/>
            <person name="Guerrero F.D."/>
            <person name="Moolhuijzen P."/>
            <person name="Goolsby J.A."/>
            <person name="Tidwell J."/>
            <person name="Bellgard S.E."/>
            <person name="Bellgard M.I."/>
        </authorList>
    </citation>
    <scope>NUCLEOTIDE SEQUENCE</scope>
    <source>
        <tissue evidence="1">Shoot tissue taken approximately 20 cm above the soil surface</tissue>
    </source>
</reference>
<reference evidence="1" key="1">
    <citation type="submission" date="2014-09" db="EMBL/GenBank/DDBJ databases">
        <authorList>
            <person name="Magalhaes I.L.F."/>
            <person name="Oliveira U."/>
            <person name="Santos F.R."/>
            <person name="Vidigal T.H.D.A."/>
            <person name="Brescovit A.D."/>
            <person name="Santos A.J."/>
        </authorList>
    </citation>
    <scope>NUCLEOTIDE SEQUENCE</scope>
    <source>
        <tissue evidence="1">Shoot tissue taken approximately 20 cm above the soil surface</tissue>
    </source>
</reference>
<dbReference type="AlphaFoldDB" id="A0A0A8ZZI9"/>
<sequence>MHQNNCLVRSQTLETLQTTNLITTLMPKACHHTGIDQK</sequence>
<evidence type="ECO:0000313" key="1">
    <source>
        <dbReference type="EMBL" id="JAD42150.1"/>
    </source>
</evidence>
<organism evidence="1">
    <name type="scientific">Arundo donax</name>
    <name type="common">Giant reed</name>
    <name type="synonym">Donax arundinaceus</name>
    <dbReference type="NCBI Taxonomy" id="35708"/>
    <lineage>
        <taxon>Eukaryota</taxon>
        <taxon>Viridiplantae</taxon>
        <taxon>Streptophyta</taxon>
        <taxon>Embryophyta</taxon>
        <taxon>Tracheophyta</taxon>
        <taxon>Spermatophyta</taxon>
        <taxon>Magnoliopsida</taxon>
        <taxon>Liliopsida</taxon>
        <taxon>Poales</taxon>
        <taxon>Poaceae</taxon>
        <taxon>PACMAD clade</taxon>
        <taxon>Arundinoideae</taxon>
        <taxon>Arundineae</taxon>
        <taxon>Arundo</taxon>
    </lineage>
</organism>
<proteinExistence type="predicted"/>